<dbReference type="RefSeq" id="WP_151903472.1">
    <property type="nucleotide sequence ID" value="NZ_CP045032.1"/>
</dbReference>
<keyword evidence="4" id="KW-1185">Reference proteome</keyword>
<feature type="compositionally biased region" description="Basic and acidic residues" evidence="1">
    <location>
        <begin position="58"/>
        <end position="72"/>
    </location>
</feature>
<feature type="compositionally biased region" description="Basic and acidic residues" evidence="1">
    <location>
        <begin position="107"/>
        <end position="120"/>
    </location>
</feature>
<feature type="compositionally biased region" description="Basic and acidic residues" evidence="1">
    <location>
        <begin position="262"/>
        <end position="273"/>
    </location>
</feature>
<accession>A0A5J6ZBY8</accession>
<feature type="compositionally biased region" description="Basic and acidic residues" evidence="1">
    <location>
        <begin position="322"/>
        <end position="347"/>
    </location>
</feature>
<protein>
    <submittedName>
        <fullName evidence="3">Uncharacterized protein</fullName>
    </submittedName>
</protein>
<evidence type="ECO:0000313" key="4">
    <source>
        <dbReference type="Proteomes" id="UP000326711"/>
    </source>
</evidence>
<dbReference type="EMBL" id="CP045032">
    <property type="protein sequence ID" value="QFQ03205.1"/>
    <property type="molecule type" value="Genomic_DNA"/>
</dbReference>
<dbReference type="KEGG" id="cuo:CUROG_09305"/>
<reference evidence="4" key="1">
    <citation type="submission" date="2019-10" db="EMBL/GenBank/DDBJ databases">
        <title>Complete genome sequence of Corynebacterium urogenitalis DSM 108747, isolated from the genital tract of a cow.</title>
        <authorList>
            <person name="Ruckert C."/>
            <person name="Ballas P."/>
            <person name="Wagener K."/>
            <person name="Drillich M."/>
            <person name="Kaempfer P."/>
            <person name="Busse H.-J."/>
            <person name="Ehling-Schulz M."/>
        </authorList>
    </citation>
    <scope>NUCLEOTIDE SEQUENCE [LARGE SCALE GENOMIC DNA]</scope>
    <source>
        <strain evidence="4">LMM 1652</strain>
    </source>
</reference>
<keyword evidence="2" id="KW-0812">Transmembrane</keyword>
<sequence>MSEKLTVAELLARNARSSSDGSSNRPRRRRRSLEEGGISVAELTGSIPVVTQQDVDEHEEKKAKAEQAEAKKTATIKPVGATPAAGPSVPAAGEKSEKAEAQPAEKSAFKPGEKAGDKSAEGTNLVKRKAEKPGETTNQMKAVPDTAAATSATAAATSATTAKADKHAGDSEAPAAGNADKTTGQQKVAEQTKATEQKKTSDEKISDKKAAEQIKSDQRKTDAEQKTREAEAKAKDTEAKSKDTAQSGTQGAAVATAAKAVPADDARKAEAKLTSKSGAAAGVAGVAGAAGAASLAGNSGSKDSKKDAEAQPGTAAKAKQNSADKSKADDRSKADKEDLKTDAPDEFKELEASLGEDEVIDYEDNTVSWPMMILQAILAVAAGVGIFFGFSLLWANLNPLIVIVLALAVTLVLVGLVHALLRHKDKLLMVLAFFVGLALTIGPRLVMGL</sequence>
<dbReference type="Proteomes" id="UP000326711">
    <property type="component" value="Chromosome"/>
</dbReference>
<evidence type="ECO:0000256" key="2">
    <source>
        <dbReference type="SAM" id="Phobius"/>
    </source>
</evidence>
<dbReference type="AlphaFoldDB" id="A0A5J6ZBY8"/>
<feature type="compositionally biased region" description="Basic and acidic residues" evidence="1">
    <location>
        <begin position="193"/>
        <end position="243"/>
    </location>
</feature>
<feature type="compositionally biased region" description="Low complexity" evidence="1">
    <location>
        <begin position="13"/>
        <end position="24"/>
    </location>
</feature>
<feature type="compositionally biased region" description="Polar residues" evidence="1">
    <location>
        <begin position="180"/>
        <end position="192"/>
    </location>
</feature>
<feature type="region of interest" description="Disordered" evidence="1">
    <location>
        <begin position="293"/>
        <end position="347"/>
    </location>
</feature>
<feature type="compositionally biased region" description="Low complexity" evidence="1">
    <location>
        <begin position="146"/>
        <end position="162"/>
    </location>
</feature>
<name>A0A5J6ZBY8_9CORY</name>
<feature type="region of interest" description="Disordered" evidence="1">
    <location>
        <begin position="11"/>
        <end position="281"/>
    </location>
</feature>
<evidence type="ECO:0000313" key="3">
    <source>
        <dbReference type="EMBL" id="QFQ03205.1"/>
    </source>
</evidence>
<feature type="transmembrane region" description="Helical" evidence="2">
    <location>
        <begin position="400"/>
        <end position="421"/>
    </location>
</feature>
<dbReference type="OrthoDB" id="4428184at2"/>
<evidence type="ECO:0000256" key="1">
    <source>
        <dbReference type="SAM" id="MobiDB-lite"/>
    </source>
</evidence>
<organism evidence="3 4">
    <name type="scientific">Corynebacterium urogenitale</name>
    <dbReference type="NCBI Taxonomy" id="2487892"/>
    <lineage>
        <taxon>Bacteria</taxon>
        <taxon>Bacillati</taxon>
        <taxon>Actinomycetota</taxon>
        <taxon>Actinomycetes</taxon>
        <taxon>Mycobacteriales</taxon>
        <taxon>Corynebacteriaceae</taxon>
        <taxon>Corynebacterium</taxon>
    </lineage>
</organism>
<keyword evidence="2" id="KW-1133">Transmembrane helix</keyword>
<feature type="transmembrane region" description="Helical" evidence="2">
    <location>
        <begin position="372"/>
        <end position="394"/>
    </location>
</feature>
<gene>
    <name evidence="3" type="ORF">CUROG_09305</name>
</gene>
<keyword evidence="2" id="KW-0472">Membrane</keyword>
<proteinExistence type="predicted"/>
<feature type="compositionally biased region" description="Low complexity" evidence="1">
    <location>
        <begin position="244"/>
        <end position="261"/>
    </location>
</feature>
<feature type="transmembrane region" description="Helical" evidence="2">
    <location>
        <begin position="428"/>
        <end position="446"/>
    </location>
</feature>